<protein>
    <recommendedName>
        <fullName evidence="7">4-aminobutyrate aminotransferase</fullName>
        <ecNumber evidence="6">2.6.1.19</ecNumber>
        <ecNumber evidence="5">2.6.1.22</ecNumber>
    </recommendedName>
    <alternativeName>
        <fullName evidence="13">(S)-3-amino-2-methylpropionate transaminase</fullName>
    </alternativeName>
    <alternativeName>
        <fullName evidence="14">GABA aminotransferase</fullName>
    </alternativeName>
    <alternativeName>
        <fullName evidence="12">Gamma-amino-N-butyrate transaminase</fullName>
    </alternativeName>
    <alternativeName>
        <fullName evidence="16">Glutamate:succinic semialdehyde transaminase</fullName>
    </alternativeName>
    <alternativeName>
        <fullName evidence="11">L-AIBAT</fullName>
    </alternativeName>
</protein>
<evidence type="ECO:0000256" key="10">
    <source>
        <dbReference type="ARBA" id="ARBA00022898"/>
    </source>
</evidence>
<proteinExistence type="inferred from homology"/>
<keyword evidence="10 17" id="KW-0663">Pyridoxal phosphate</keyword>
<evidence type="ECO:0000313" key="19">
    <source>
        <dbReference type="Proteomes" id="UP000006900"/>
    </source>
</evidence>
<evidence type="ECO:0000256" key="5">
    <source>
        <dbReference type="ARBA" id="ARBA00012876"/>
    </source>
</evidence>
<dbReference type="GO" id="GO:0042802">
    <property type="term" value="F:identical protein binding"/>
    <property type="evidence" value="ECO:0007669"/>
    <property type="project" value="TreeGrafter"/>
</dbReference>
<dbReference type="NCBIfam" id="NF004714">
    <property type="entry name" value="PRK06058.1"/>
    <property type="match status" value="1"/>
</dbReference>
<dbReference type="FunFam" id="3.90.1150.10:FF:000022">
    <property type="entry name" value="4-aminobutyrate aminotransferase"/>
    <property type="match status" value="1"/>
</dbReference>
<dbReference type="Gene3D" id="3.40.640.10">
    <property type="entry name" value="Type I PLP-dependent aspartate aminotransferase-like (Major domain)"/>
    <property type="match status" value="1"/>
</dbReference>
<dbReference type="AlphaFoldDB" id="A0A0H3MPK5"/>
<dbReference type="Gene3D" id="3.90.1150.10">
    <property type="entry name" value="Aspartate Aminotransferase, domain 1"/>
    <property type="match status" value="1"/>
</dbReference>
<keyword evidence="9 18" id="KW-0808">Transferase</keyword>
<evidence type="ECO:0000256" key="1">
    <source>
        <dbReference type="ARBA" id="ARBA00001750"/>
    </source>
</evidence>
<accession>A0A0H3MPK5</accession>
<evidence type="ECO:0000256" key="4">
    <source>
        <dbReference type="ARBA" id="ARBA00008954"/>
    </source>
</evidence>
<evidence type="ECO:0000256" key="7">
    <source>
        <dbReference type="ARBA" id="ARBA00018543"/>
    </source>
</evidence>
<dbReference type="PROSITE" id="PS00600">
    <property type="entry name" value="AA_TRANSFER_CLASS_3"/>
    <property type="match status" value="1"/>
</dbReference>
<evidence type="ECO:0000256" key="8">
    <source>
        <dbReference type="ARBA" id="ARBA00022576"/>
    </source>
</evidence>
<dbReference type="InterPro" id="IPR015421">
    <property type="entry name" value="PyrdxlP-dep_Trfase_major"/>
</dbReference>
<evidence type="ECO:0000256" key="6">
    <source>
        <dbReference type="ARBA" id="ARBA00012912"/>
    </source>
</evidence>
<dbReference type="GO" id="GO:0030170">
    <property type="term" value="F:pyridoxal phosphate binding"/>
    <property type="evidence" value="ECO:0007669"/>
    <property type="project" value="InterPro"/>
</dbReference>
<dbReference type="SUPFAM" id="SSF53383">
    <property type="entry name" value="PLP-dependent transferases"/>
    <property type="match status" value="1"/>
</dbReference>
<gene>
    <name evidence="18" type="primary">gabT</name>
    <name evidence="18" type="ordered locus">MLBr00485</name>
</gene>
<evidence type="ECO:0000256" key="17">
    <source>
        <dbReference type="RuleBase" id="RU003560"/>
    </source>
</evidence>
<reference evidence="18 19" key="1">
    <citation type="journal article" date="2009" name="Nat. Genet.">
        <title>Comparative genomic and phylogeographic analysis of Mycobacterium leprae.</title>
        <authorList>
            <person name="Monot M."/>
            <person name="Honore N."/>
            <person name="Garnier T."/>
            <person name="Zidane N."/>
            <person name="Sherafi D."/>
            <person name="Paniz-Mondolfi A."/>
            <person name="Matsuoka M."/>
            <person name="Taylor G.M."/>
            <person name="Donoghue H.D."/>
            <person name="Bouwman A."/>
            <person name="Mays S."/>
            <person name="Watson C."/>
            <person name="Lockwood D."/>
            <person name="Khamispour A."/>
            <person name="Dowlati Y."/>
            <person name="Jianping S."/>
            <person name="Rea T.H."/>
            <person name="Vera-Cabrera L."/>
            <person name="Stefani M.M."/>
            <person name="Banu S."/>
            <person name="Macdonald M."/>
            <person name="Sapkota B.R."/>
            <person name="Spencer J.S."/>
            <person name="Thomas J."/>
            <person name="Harshman K."/>
            <person name="Singh P."/>
            <person name="Busso P."/>
            <person name="Gattiker A."/>
            <person name="Rougemont J."/>
            <person name="Brennan P.J."/>
            <person name="Cole S.T."/>
        </authorList>
    </citation>
    <scope>NUCLEOTIDE SEQUENCE [LARGE SCALE GENOMIC DNA]</scope>
    <source>
        <strain evidence="19">Br4923</strain>
    </source>
</reference>
<dbReference type="InterPro" id="IPR050103">
    <property type="entry name" value="Class-III_PLP-dep_AT"/>
</dbReference>
<evidence type="ECO:0000256" key="12">
    <source>
        <dbReference type="ARBA" id="ARBA00030204"/>
    </source>
</evidence>
<dbReference type="PANTHER" id="PTHR11986">
    <property type="entry name" value="AMINOTRANSFERASE CLASS III"/>
    <property type="match status" value="1"/>
</dbReference>
<evidence type="ECO:0000256" key="13">
    <source>
        <dbReference type="ARBA" id="ARBA00030857"/>
    </source>
</evidence>
<name>A0A0H3MPK5_MYCLB</name>
<evidence type="ECO:0000256" key="16">
    <source>
        <dbReference type="ARBA" id="ARBA00050054"/>
    </source>
</evidence>
<evidence type="ECO:0000256" key="14">
    <source>
        <dbReference type="ARBA" id="ARBA00031787"/>
    </source>
</evidence>
<comment type="cofactor">
    <cofactor evidence="2">
        <name>pyridoxal 5'-phosphate</name>
        <dbReference type="ChEBI" id="CHEBI:597326"/>
    </cofactor>
</comment>
<dbReference type="FunFam" id="3.40.640.10:FF:000013">
    <property type="entry name" value="4-aminobutyrate aminotransferase"/>
    <property type="match status" value="1"/>
</dbReference>
<dbReference type="EC" id="2.6.1.19" evidence="6"/>
<comment type="similarity">
    <text evidence="4 17">Belongs to the class-III pyridoxal-phosphate-dependent aminotransferase family.</text>
</comment>
<dbReference type="GO" id="GO:0047298">
    <property type="term" value="F:(S)-3-amino-2-methylpropionate transaminase activity"/>
    <property type="evidence" value="ECO:0007669"/>
    <property type="project" value="UniProtKB-EC"/>
</dbReference>
<evidence type="ECO:0000313" key="18">
    <source>
        <dbReference type="EMBL" id="CAR70578.1"/>
    </source>
</evidence>
<dbReference type="InterPro" id="IPR049704">
    <property type="entry name" value="Aminotrans_3_PPA_site"/>
</dbReference>
<evidence type="ECO:0000256" key="11">
    <source>
        <dbReference type="ARBA" id="ARBA00029760"/>
    </source>
</evidence>
<comment type="catalytic activity">
    <reaction evidence="15">
        <text>4-aminobutanoate + 2-oxoglutarate = succinate semialdehyde + L-glutamate</text>
        <dbReference type="Rhea" id="RHEA:23352"/>
        <dbReference type="ChEBI" id="CHEBI:16810"/>
        <dbReference type="ChEBI" id="CHEBI:29985"/>
        <dbReference type="ChEBI" id="CHEBI:57706"/>
        <dbReference type="ChEBI" id="CHEBI:59888"/>
        <dbReference type="EC" id="2.6.1.19"/>
    </reaction>
</comment>
<evidence type="ECO:0000256" key="9">
    <source>
        <dbReference type="ARBA" id="ARBA00022679"/>
    </source>
</evidence>
<dbReference type="EMBL" id="FM211192">
    <property type="protein sequence ID" value="CAR70578.1"/>
    <property type="molecule type" value="Genomic_DNA"/>
</dbReference>
<organism evidence="18 19">
    <name type="scientific">Mycobacterium leprae (strain Br4923)</name>
    <dbReference type="NCBI Taxonomy" id="561304"/>
    <lineage>
        <taxon>Bacteria</taxon>
        <taxon>Bacillati</taxon>
        <taxon>Actinomycetota</taxon>
        <taxon>Actinomycetes</taxon>
        <taxon>Mycobacteriales</taxon>
        <taxon>Mycobacteriaceae</taxon>
        <taxon>Mycobacterium</taxon>
    </lineage>
</organism>
<dbReference type="HOGENOM" id="CLU_016922_10_0_11"/>
<evidence type="ECO:0000256" key="15">
    <source>
        <dbReference type="ARBA" id="ARBA00048021"/>
    </source>
</evidence>
<dbReference type="InterPro" id="IPR004632">
    <property type="entry name" value="4NH2But_aminotransferase_bac"/>
</dbReference>
<sequence length="446" mass="47215">MTSVEQSRQLVTEIPGPVSLELAKRLNAAVPRGVGVTLPVFVTRAAGGVIEDVDGNRLIDLGSGIAVTTIGNSSPRVVDAVRAQVADFTHTCFIITPYEEYVAVTEQLNRITPGSGEKRSVLFNSGAEAVENSIKVARSYTRKPAVVAFDHAYHGRTNLTMALTAKSMPYKSGFGPFAPEIYRAPLSYPYRDGLLNKDLATDGKLAGARAINVIEKQVGADDLAAVIIEPIQGEGGFIVPAEGFLATLLDWCRKNNVMFIADEVQTGFARTGAMFACEHDGIVPDLICTAKGIADGLPLAAVTGRAEIMNAPHVSGLGGTFGGNPVACAAALATITTIENDGLIQRAQQIERLITDRLLRLQDADDRIGDVRGRGAMIAVELVKSGTAEPDPELTEKVATAAHATGVIILTCGMFGNIIRLLPPLTISDELLAEGLDILSRILGDF</sequence>
<dbReference type="GO" id="GO:0034386">
    <property type="term" value="F:4-aminobutyrate:2-oxoglutarate transaminase activity"/>
    <property type="evidence" value="ECO:0007669"/>
    <property type="project" value="UniProtKB-EC"/>
</dbReference>
<dbReference type="InterPro" id="IPR015424">
    <property type="entry name" value="PyrdxlP-dep_Trfase"/>
</dbReference>
<evidence type="ECO:0000256" key="2">
    <source>
        <dbReference type="ARBA" id="ARBA00001933"/>
    </source>
</evidence>
<dbReference type="EC" id="2.6.1.22" evidence="5"/>
<dbReference type="SMR" id="A0A0H3MPK5"/>
<dbReference type="InterPro" id="IPR005814">
    <property type="entry name" value="Aminotrans_3"/>
</dbReference>
<comment type="pathway">
    <text evidence="3">Amino-acid degradation; 4-aminobutanoate degradation.</text>
</comment>
<comment type="catalytic activity">
    <reaction evidence="1">
        <text>(S)-3-amino-2-methylpropanoate + 2-oxoglutarate = 2-methyl-3-oxopropanoate + L-glutamate</text>
        <dbReference type="Rhea" id="RHEA:13993"/>
        <dbReference type="ChEBI" id="CHEBI:16810"/>
        <dbReference type="ChEBI" id="CHEBI:29985"/>
        <dbReference type="ChEBI" id="CHEBI:57700"/>
        <dbReference type="ChEBI" id="CHEBI:58655"/>
        <dbReference type="EC" id="2.6.1.22"/>
    </reaction>
</comment>
<dbReference type="Proteomes" id="UP000006900">
    <property type="component" value="Chromosome"/>
</dbReference>
<dbReference type="Pfam" id="PF00202">
    <property type="entry name" value="Aminotran_3"/>
    <property type="match status" value="1"/>
</dbReference>
<keyword evidence="8 18" id="KW-0032">Aminotransferase</keyword>
<dbReference type="GO" id="GO:0009448">
    <property type="term" value="P:gamma-aminobutyric acid metabolic process"/>
    <property type="evidence" value="ECO:0007669"/>
    <property type="project" value="InterPro"/>
</dbReference>
<dbReference type="KEGG" id="mlb:MLBr00485"/>
<dbReference type="InterPro" id="IPR015422">
    <property type="entry name" value="PyrdxlP-dep_Trfase_small"/>
</dbReference>
<dbReference type="PIRSF" id="PIRSF000521">
    <property type="entry name" value="Transaminase_4ab_Lys_Orn"/>
    <property type="match status" value="1"/>
</dbReference>
<dbReference type="CDD" id="cd00610">
    <property type="entry name" value="OAT_like"/>
    <property type="match status" value="1"/>
</dbReference>
<dbReference type="GO" id="GO:0047589">
    <property type="term" value="F:5-aminovalerate transaminase activity"/>
    <property type="evidence" value="ECO:0007669"/>
    <property type="project" value="UniProtKB-ARBA"/>
</dbReference>
<dbReference type="NCBIfam" id="TIGR00700">
    <property type="entry name" value="GABAtrnsam"/>
    <property type="match status" value="1"/>
</dbReference>
<evidence type="ECO:0000256" key="3">
    <source>
        <dbReference type="ARBA" id="ARBA00005176"/>
    </source>
</evidence>